<dbReference type="GO" id="GO:0003723">
    <property type="term" value="F:RNA binding"/>
    <property type="evidence" value="ECO:0007669"/>
    <property type="project" value="UniProtKB-KW"/>
</dbReference>
<evidence type="ECO:0000256" key="6">
    <source>
        <dbReference type="ARBA" id="ARBA00022679"/>
    </source>
</evidence>
<dbReference type="FunFam" id="3.40.50.150:FF:000280">
    <property type="entry name" value="mRNA cap guanine-N7 methyltransferase"/>
    <property type="match status" value="1"/>
</dbReference>
<evidence type="ECO:0000256" key="4">
    <source>
        <dbReference type="ARBA" id="ARBA00022603"/>
    </source>
</evidence>
<dbReference type="PROSITE" id="PS51562">
    <property type="entry name" value="RNA_CAP0_MT"/>
    <property type="match status" value="1"/>
</dbReference>
<dbReference type="PANTHER" id="PTHR12189:SF2">
    <property type="entry name" value="MRNA CAP GUANINE-N7 METHYLTRANSFERASE"/>
    <property type="match status" value="1"/>
</dbReference>
<dbReference type="GeneID" id="34518748"/>
<reference evidence="17" key="1">
    <citation type="submission" date="2013-12" db="EMBL/GenBank/DDBJ databases">
        <authorList>
            <person name="Genoscope - CEA"/>
        </authorList>
    </citation>
    <scope>NUCLEOTIDE SEQUENCE</scope>
    <source>
        <strain evidence="17">CBS 1993</strain>
    </source>
</reference>
<feature type="region of interest" description="Disordered" evidence="15">
    <location>
        <begin position="132"/>
        <end position="176"/>
    </location>
</feature>
<evidence type="ECO:0000313" key="18">
    <source>
        <dbReference type="Proteomes" id="UP000019384"/>
    </source>
</evidence>
<evidence type="ECO:0000256" key="10">
    <source>
        <dbReference type="ARBA" id="ARBA00023242"/>
    </source>
</evidence>
<dbReference type="Proteomes" id="UP000019384">
    <property type="component" value="Unassembled WGS sequence"/>
</dbReference>
<keyword evidence="4" id="KW-0489">Methyltransferase</keyword>
<evidence type="ECO:0000256" key="11">
    <source>
        <dbReference type="ARBA" id="ARBA00032772"/>
    </source>
</evidence>
<keyword evidence="10" id="KW-0539">Nucleus</keyword>
<gene>
    <name evidence="17" type="ORF">KUCA_T00001317001</name>
</gene>
<keyword evidence="5" id="KW-0507">mRNA processing</keyword>
<evidence type="ECO:0000256" key="13">
    <source>
        <dbReference type="ARBA" id="ARBA00044712"/>
    </source>
</evidence>
<dbReference type="EMBL" id="HG793126">
    <property type="protein sequence ID" value="CDK25348.1"/>
    <property type="molecule type" value="Genomic_DNA"/>
</dbReference>
<feature type="compositionally biased region" description="Basic and acidic residues" evidence="15">
    <location>
        <begin position="36"/>
        <end position="45"/>
    </location>
</feature>
<evidence type="ECO:0000259" key="16">
    <source>
        <dbReference type="PROSITE" id="PS51562"/>
    </source>
</evidence>
<comment type="catalytic activity">
    <reaction evidence="13">
        <text>a 5'-end (5'-triphosphoguanosine)-ribonucleoside in mRNA + S-adenosyl-L-methionine = a 5'-end (N(7)-methyl 5'-triphosphoguanosine)-ribonucleoside in mRNA + S-adenosyl-L-homocysteine</text>
        <dbReference type="Rhea" id="RHEA:67008"/>
        <dbReference type="Rhea" id="RHEA-COMP:17166"/>
        <dbReference type="Rhea" id="RHEA-COMP:17167"/>
        <dbReference type="ChEBI" id="CHEBI:57856"/>
        <dbReference type="ChEBI" id="CHEBI:59789"/>
        <dbReference type="ChEBI" id="CHEBI:156461"/>
        <dbReference type="ChEBI" id="CHEBI:167617"/>
        <dbReference type="EC" id="2.1.1.56"/>
    </reaction>
</comment>
<dbReference type="SUPFAM" id="SSF53335">
    <property type="entry name" value="S-adenosyl-L-methionine-dependent methyltransferases"/>
    <property type="match status" value="1"/>
</dbReference>
<keyword evidence="8" id="KW-0694">RNA-binding</keyword>
<evidence type="ECO:0000256" key="14">
    <source>
        <dbReference type="ARBA" id="ARBA00049739"/>
    </source>
</evidence>
<feature type="compositionally biased region" description="Basic and acidic residues" evidence="15">
    <location>
        <begin position="152"/>
        <end position="176"/>
    </location>
</feature>
<dbReference type="GO" id="GO:0005829">
    <property type="term" value="C:cytosol"/>
    <property type="evidence" value="ECO:0007669"/>
    <property type="project" value="EnsemblFungi"/>
</dbReference>
<dbReference type="AlphaFoldDB" id="W6MHS9"/>
<evidence type="ECO:0000256" key="1">
    <source>
        <dbReference type="ARBA" id="ARBA00003378"/>
    </source>
</evidence>
<dbReference type="HOGENOM" id="CLU_020346_2_1_1"/>
<organism evidence="17 18">
    <name type="scientific">Kuraishia capsulata CBS 1993</name>
    <dbReference type="NCBI Taxonomy" id="1382522"/>
    <lineage>
        <taxon>Eukaryota</taxon>
        <taxon>Fungi</taxon>
        <taxon>Dikarya</taxon>
        <taxon>Ascomycota</taxon>
        <taxon>Saccharomycotina</taxon>
        <taxon>Pichiomycetes</taxon>
        <taxon>Pichiales</taxon>
        <taxon>Pichiaceae</taxon>
        <taxon>Kuraishia</taxon>
    </lineage>
</organism>
<keyword evidence="7" id="KW-0949">S-adenosyl-L-methionine</keyword>
<protein>
    <recommendedName>
        <fullName evidence="14">mRNA cap guanine-N(7) methyltransferase</fullName>
        <ecNumber evidence="3">2.1.1.56</ecNumber>
    </recommendedName>
    <alternativeName>
        <fullName evidence="11">mRNA (guanine-N(7))-methyltransferase</fullName>
    </alternativeName>
    <alternativeName>
        <fullName evidence="12">mRNA cap methyltransferase</fullName>
    </alternativeName>
</protein>
<dbReference type="PANTHER" id="PTHR12189">
    <property type="entry name" value="MRNA GUANINE-7- METHYLTRANSFERASE"/>
    <property type="match status" value="1"/>
</dbReference>
<accession>W6MHS9</accession>
<feature type="compositionally biased region" description="Basic residues" evidence="15">
    <location>
        <begin position="46"/>
        <end position="55"/>
    </location>
</feature>
<proteinExistence type="predicted"/>
<evidence type="ECO:0000256" key="9">
    <source>
        <dbReference type="ARBA" id="ARBA00023042"/>
    </source>
</evidence>
<keyword evidence="18" id="KW-1185">Reference proteome</keyword>
<dbReference type="CDD" id="cd02440">
    <property type="entry name" value="AdoMet_MTases"/>
    <property type="match status" value="1"/>
</dbReference>
<evidence type="ECO:0000313" key="17">
    <source>
        <dbReference type="EMBL" id="CDK25348.1"/>
    </source>
</evidence>
<comment type="subcellular location">
    <subcellularLocation>
        <location evidence="2">Nucleus</location>
    </subcellularLocation>
</comment>
<evidence type="ECO:0000256" key="15">
    <source>
        <dbReference type="SAM" id="MobiDB-lite"/>
    </source>
</evidence>
<evidence type="ECO:0000256" key="7">
    <source>
        <dbReference type="ARBA" id="ARBA00022691"/>
    </source>
</evidence>
<comment type="function">
    <text evidence="1">Responsible for methylating the 5'-cap structure of mRNAs.</text>
</comment>
<dbReference type="STRING" id="1382522.W6MHS9"/>
<dbReference type="Gene3D" id="3.40.50.150">
    <property type="entry name" value="Vaccinia Virus protein VP39"/>
    <property type="match status" value="1"/>
</dbReference>
<dbReference type="GO" id="GO:0004482">
    <property type="term" value="F:mRNA 5'-cap (guanine-N7-)-methyltransferase activity"/>
    <property type="evidence" value="ECO:0007669"/>
    <property type="project" value="UniProtKB-EC"/>
</dbReference>
<dbReference type="InterPro" id="IPR029063">
    <property type="entry name" value="SAM-dependent_MTases_sf"/>
</dbReference>
<feature type="region of interest" description="Disordered" evidence="15">
    <location>
        <begin position="36"/>
        <end position="85"/>
    </location>
</feature>
<dbReference type="InterPro" id="IPR004971">
    <property type="entry name" value="mRNA_G-N7_MeTrfase_dom"/>
</dbReference>
<keyword evidence="6" id="KW-0808">Transferase</keyword>
<dbReference type="Pfam" id="PF03291">
    <property type="entry name" value="mRNA_G-N7_MeTrfase"/>
    <property type="match status" value="1"/>
</dbReference>
<dbReference type="OrthoDB" id="10248867at2759"/>
<evidence type="ECO:0000256" key="12">
    <source>
        <dbReference type="ARBA" id="ARBA00033387"/>
    </source>
</evidence>
<dbReference type="InterPro" id="IPR039753">
    <property type="entry name" value="RG7MT1"/>
</dbReference>
<dbReference type="EC" id="2.1.1.56" evidence="3"/>
<reference evidence="17" key="2">
    <citation type="submission" date="2014-02" db="EMBL/GenBank/DDBJ databases">
        <title>Complete DNA sequence of /Kuraishia capsulata/ illustrates novel genomic features among budding yeasts (/Saccharomycotina/).</title>
        <authorList>
            <person name="Morales L."/>
            <person name="Noel B."/>
            <person name="Porcel B."/>
            <person name="Marcet-Houben M."/>
            <person name="Hullo M-F."/>
            <person name="Sacerdot C."/>
            <person name="Tekaia F."/>
            <person name="Leh-Louis V."/>
            <person name="Despons L."/>
            <person name="Khanna V."/>
            <person name="Aury J-M."/>
            <person name="Barbe V."/>
            <person name="Couloux A."/>
            <person name="Labadie K."/>
            <person name="Pelletier E."/>
            <person name="Souciet J-L."/>
            <person name="Boekhout T."/>
            <person name="Gabaldon T."/>
            <person name="Wincker P."/>
            <person name="Dujon B."/>
        </authorList>
    </citation>
    <scope>NUCLEOTIDE SEQUENCE</scope>
    <source>
        <strain evidence="17">CBS 1993</strain>
    </source>
</reference>
<dbReference type="RefSeq" id="XP_022457360.1">
    <property type="nucleotide sequence ID" value="XM_022603483.1"/>
</dbReference>
<sequence>MLDSVSISDVVLFCHCAPLCFLYTMTDIPQPIDSSNKERVFEDSHKRRKVQRPKPARVGGAGGAFSLRGRDESQANTQTVSKPEIAASKAVPSSLGLSASTTASSAVPVAVPTQKPAWMSDEEFAKHNQNLQAAAGPTVDETKKLRKPKRRGNMEDQLRRAAEERQREDQKEQRQVKETMITYQAGQVDDMIKSHYNQRTNLSKREKRSASPIYKLRNFNNCIKYMLIYMFSKPGDNVLDLGCGKGGDLQKWHQSKIGHYTGIDLSDDSIKEAIRRYRTMQHLSSFGVVFVAGDAFKTAIPDVIKGFESEVSFPFDMVSMQFCMHYGFDSEETARSMIKNVSKSLRRGGKFIGTIPSSDFMKTKLKDLPAGEKGWGNSLYRVNFDQDPPRDGIFRPAYGQLYTYYLVDAVDNVPEFVVPFEAFRALCEEYNLELRYKKQFFDMFAEEIPNWIKRLNPRLLEGMRRADGTYGVEGEEKEAAAFYLAFCFEKTGYE</sequence>
<evidence type="ECO:0000256" key="2">
    <source>
        <dbReference type="ARBA" id="ARBA00004123"/>
    </source>
</evidence>
<evidence type="ECO:0000256" key="3">
    <source>
        <dbReference type="ARBA" id="ARBA00011926"/>
    </source>
</evidence>
<evidence type="ECO:0000256" key="8">
    <source>
        <dbReference type="ARBA" id="ARBA00022884"/>
    </source>
</evidence>
<feature type="domain" description="MRNA cap 0 methyltransferase" evidence="16">
    <location>
        <begin position="211"/>
        <end position="491"/>
    </location>
</feature>
<keyword evidence="9" id="KW-0506">mRNA capping</keyword>
<name>W6MHS9_9ASCO</name>
<evidence type="ECO:0000256" key="5">
    <source>
        <dbReference type="ARBA" id="ARBA00022664"/>
    </source>
</evidence>
<dbReference type="GO" id="GO:0005634">
    <property type="term" value="C:nucleus"/>
    <property type="evidence" value="ECO:0007669"/>
    <property type="project" value="UniProtKB-SubCell"/>
</dbReference>